<keyword evidence="2" id="KW-1185">Reference proteome</keyword>
<dbReference type="EMBL" id="JACVVK020000008">
    <property type="protein sequence ID" value="KAK7506110.1"/>
    <property type="molecule type" value="Genomic_DNA"/>
</dbReference>
<evidence type="ECO:0000313" key="1">
    <source>
        <dbReference type="EMBL" id="KAK7506110.1"/>
    </source>
</evidence>
<sequence>MKIFTGYCLRSPNLLASHIKAIAATPLTLTRSLKTAYDTRNHPLLFQQATWAVLTTGGSKVERPLSPRRETQTNRRKLIASGLQIGNIDKS</sequence>
<dbReference type="AlphaFoldDB" id="A0ABD0M2W9"/>
<organism evidence="1 2">
    <name type="scientific">Batillaria attramentaria</name>
    <dbReference type="NCBI Taxonomy" id="370345"/>
    <lineage>
        <taxon>Eukaryota</taxon>
        <taxon>Metazoa</taxon>
        <taxon>Spiralia</taxon>
        <taxon>Lophotrochozoa</taxon>
        <taxon>Mollusca</taxon>
        <taxon>Gastropoda</taxon>
        <taxon>Caenogastropoda</taxon>
        <taxon>Sorbeoconcha</taxon>
        <taxon>Cerithioidea</taxon>
        <taxon>Batillariidae</taxon>
        <taxon>Batillaria</taxon>
    </lineage>
</organism>
<dbReference type="Proteomes" id="UP001519460">
    <property type="component" value="Unassembled WGS sequence"/>
</dbReference>
<evidence type="ECO:0000313" key="2">
    <source>
        <dbReference type="Proteomes" id="UP001519460"/>
    </source>
</evidence>
<proteinExistence type="predicted"/>
<gene>
    <name evidence="1" type="ORF">BaRGS_00002832</name>
</gene>
<comment type="caution">
    <text evidence="1">The sequence shown here is derived from an EMBL/GenBank/DDBJ whole genome shotgun (WGS) entry which is preliminary data.</text>
</comment>
<accession>A0ABD0M2W9</accession>
<name>A0ABD0M2W9_9CAEN</name>
<reference evidence="1 2" key="1">
    <citation type="journal article" date="2023" name="Sci. Data">
        <title>Genome assembly of the Korean intertidal mud-creeper Batillaria attramentaria.</title>
        <authorList>
            <person name="Patra A.K."/>
            <person name="Ho P.T."/>
            <person name="Jun S."/>
            <person name="Lee S.J."/>
            <person name="Kim Y."/>
            <person name="Won Y.J."/>
        </authorList>
    </citation>
    <scope>NUCLEOTIDE SEQUENCE [LARGE SCALE GENOMIC DNA]</scope>
    <source>
        <strain evidence="1">Wonlab-2016</strain>
    </source>
</reference>
<protein>
    <submittedName>
        <fullName evidence="1">Uncharacterized protein</fullName>
    </submittedName>
</protein>